<evidence type="ECO:0000313" key="2">
    <source>
        <dbReference type="Proteomes" id="UP001056120"/>
    </source>
</evidence>
<accession>A0ACB8ZC19</accession>
<gene>
    <name evidence="1" type="ORF">L1987_78217</name>
</gene>
<organism evidence="1 2">
    <name type="scientific">Smallanthus sonchifolius</name>
    <dbReference type="NCBI Taxonomy" id="185202"/>
    <lineage>
        <taxon>Eukaryota</taxon>
        <taxon>Viridiplantae</taxon>
        <taxon>Streptophyta</taxon>
        <taxon>Embryophyta</taxon>
        <taxon>Tracheophyta</taxon>
        <taxon>Spermatophyta</taxon>
        <taxon>Magnoliopsida</taxon>
        <taxon>eudicotyledons</taxon>
        <taxon>Gunneridae</taxon>
        <taxon>Pentapetalae</taxon>
        <taxon>asterids</taxon>
        <taxon>campanulids</taxon>
        <taxon>Asterales</taxon>
        <taxon>Asteraceae</taxon>
        <taxon>Asteroideae</taxon>
        <taxon>Heliantheae alliance</taxon>
        <taxon>Millerieae</taxon>
        <taxon>Smallanthus</taxon>
    </lineage>
</organism>
<dbReference type="Proteomes" id="UP001056120">
    <property type="component" value="Linkage Group LG26"/>
</dbReference>
<reference evidence="2" key="1">
    <citation type="journal article" date="2022" name="Mol. Ecol. Resour.">
        <title>The genomes of chicory, endive, great burdock and yacon provide insights into Asteraceae palaeo-polyploidization history and plant inulin production.</title>
        <authorList>
            <person name="Fan W."/>
            <person name="Wang S."/>
            <person name="Wang H."/>
            <person name="Wang A."/>
            <person name="Jiang F."/>
            <person name="Liu H."/>
            <person name="Zhao H."/>
            <person name="Xu D."/>
            <person name="Zhang Y."/>
        </authorList>
    </citation>
    <scope>NUCLEOTIDE SEQUENCE [LARGE SCALE GENOMIC DNA]</scope>
    <source>
        <strain evidence="2">cv. Yunnan</strain>
    </source>
</reference>
<protein>
    <submittedName>
        <fullName evidence="1">Uncharacterized protein</fullName>
    </submittedName>
</protein>
<evidence type="ECO:0000313" key="1">
    <source>
        <dbReference type="EMBL" id="KAI3695225.1"/>
    </source>
</evidence>
<keyword evidence="2" id="KW-1185">Reference proteome</keyword>
<dbReference type="EMBL" id="CM042043">
    <property type="protein sequence ID" value="KAI3695225.1"/>
    <property type="molecule type" value="Genomic_DNA"/>
</dbReference>
<name>A0ACB8ZC19_9ASTR</name>
<sequence>MELQSSDQYYCVVTIGVDAAISAFRLSEDRSRSFVGSILSKVVPATFSTISSFSKLVWRTQQPAKNPEPKPQPFDNNEVMEKGGQTYASQVHLWVCLCERL</sequence>
<reference evidence="1 2" key="2">
    <citation type="journal article" date="2022" name="Mol. Ecol. Resour.">
        <title>The genomes of chicory, endive, great burdock and yacon provide insights into Asteraceae paleo-polyploidization history and plant inulin production.</title>
        <authorList>
            <person name="Fan W."/>
            <person name="Wang S."/>
            <person name="Wang H."/>
            <person name="Wang A."/>
            <person name="Jiang F."/>
            <person name="Liu H."/>
            <person name="Zhao H."/>
            <person name="Xu D."/>
            <person name="Zhang Y."/>
        </authorList>
    </citation>
    <scope>NUCLEOTIDE SEQUENCE [LARGE SCALE GENOMIC DNA]</scope>
    <source>
        <strain evidence="2">cv. Yunnan</strain>
        <tissue evidence="1">Leaves</tissue>
    </source>
</reference>
<comment type="caution">
    <text evidence="1">The sequence shown here is derived from an EMBL/GenBank/DDBJ whole genome shotgun (WGS) entry which is preliminary data.</text>
</comment>
<proteinExistence type="predicted"/>